<dbReference type="InterPro" id="IPR036457">
    <property type="entry name" value="PPM-type-like_dom_sf"/>
</dbReference>
<dbReference type="PROSITE" id="PS51746">
    <property type="entry name" value="PPM_2"/>
    <property type="match status" value="1"/>
</dbReference>
<dbReference type="CDD" id="cd00143">
    <property type="entry name" value="PP2Cc"/>
    <property type="match status" value="1"/>
</dbReference>
<dbReference type="GO" id="GO:0004722">
    <property type="term" value="F:protein serine/threonine phosphatase activity"/>
    <property type="evidence" value="ECO:0007669"/>
    <property type="project" value="InterPro"/>
</dbReference>
<dbReference type="STRING" id="3871.A0A394DGE1"/>
<organism evidence="2 3">
    <name type="scientific">Lupinus angustifolius</name>
    <name type="common">Narrow-leaved blue lupine</name>
    <dbReference type="NCBI Taxonomy" id="3871"/>
    <lineage>
        <taxon>Eukaryota</taxon>
        <taxon>Viridiplantae</taxon>
        <taxon>Streptophyta</taxon>
        <taxon>Embryophyta</taxon>
        <taxon>Tracheophyta</taxon>
        <taxon>Spermatophyta</taxon>
        <taxon>Magnoliopsida</taxon>
        <taxon>eudicotyledons</taxon>
        <taxon>Gunneridae</taxon>
        <taxon>Pentapetalae</taxon>
        <taxon>rosids</taxon>
        <taxon>fabids</taxon>
        <taxon>Fabales</taxon>
        <taxon>Fabaceae</taxon>
        <taxon>Papilionoideae</taxon>
        <taxon>50 kb inversion clade</taxon>
        <taxon>genistoids sensu lato</taxon>
        <taxon>core genistoids</taxon>
        <taxon>Genisteae</taxon>
        <taxon>Lupinus</taxon>
    </lineage>
</organism>
<dbReference type="Gramene" id="OIW21883">
    <property type="protein sequence ID" value="OIW21883"/>
    <property type="gene ID" value="TanjilG_13765"/>
</dbReference>
<gene>
    <name evidence="2" type="ORF">TanjilG_13765</name>
</gene>
<proteinExistence type="predicted"/>
<sequence length="362" mass="39993">MFNMLLISLGPEPPTSTSLQSHHHPNLERLPISEEEKETVVEVKVESVEPQSSDTDLVNVVEHVLCDEMVKPVATRFEKRSLKMVMEAESICQKSIPSMLDVKYHLCVAQEHNVKVEISPTNPSVQIFTQVRVSSESLSTETSSFESAVTCSEITKDSIMETPATKFTPNVRSASYAETGPRVSMEDEHILIDDVAAHLGFVFQCPIPSVCYAVFDGHGGPDAANFEDANMLRSYDTDAFFMKKLEESHRRAFLRADLALADEQSVNSSCGTTTLGSHLLVANAGDCRAVLCRRVTRALGDWDLKNPLGAASPLTADPDIQMVTLTEEDEFLIIGCDGIWDSKALQNHVRYKDEDLKSLQSV</sequence>
<accession>A0A394DGE1</accession>
<dbReference type="Pfam" id="PF00481">
    <property type="entry name" value="PP2C"/>
    <property type="match status" value="2"/>
</dbReference>
<dbReference type="PANTHER" id="PTHR13832">
    <property type="entry name" value="PROTEIN PHOSPHATASE 2C"/>
    <property type="match status" value="1"/>
</dbReference>
<keyword evidence="3" id="KW-1185">Reference proteome</keyword>
<protein>
    <recommendedName>
        <fullName evidence="1">PPM-type phosphatase domain-containing protein</fullName>
    </recommendedName>
</protein>
<dbReference type="Proteomes" id="UP000188354">
    <property type="component" value="Unassembled WGS sequence"/>
</dbReference>
<dbReference type="InterPro" id="IPR015655">
    <property type="entry name" value="PP2C"/>
</dbReference>
<dbReference type="PANTHER" id="PTHR13832:SF620">
    <property type="entry name" value="PROTEIN PHOSPHATASE 2C 13-RELATED"/>
    <property type="match status" value="1"/>
</dbReference>
<reference evidence="2 3" key="1">
    <citation type="journal article" date="2017" name="Plant Biotechnol. J.">
        <title>A comprehensive draft genome sequence for lupin (Lupinus angustifolius), an emerging health food: insights into plant-microbe interactions and legume evolution.</title>
        <authorList>
            <person name="Hane J.K."/>
            <person name="Ming Y."/>
            <person name="Kamphuis L.G."/>
            <person name="Nelson M.N."/>
            <person name="Garg G."/>
            <person name="Atkins C.A."/>
            <person name="Bayer P.E."/>
            <person name="Bravo A."/>
            <person name="Bringans S."/>
            <person name="Cannon S."/>
            <person name="Edwards D."/>
            <person name="Foley R."/>
            <person name="Gao L.L."/>
            <person name="Harrison M.J."/>
            <person name="Huang W."/>
            <person name="Hurgobin B."/>
            <person name="Li S."/>
            <person name="Liu C.W."/>
            <person name="McGrath A."/>
            <person name="Morahan G."/>
            <person name="Murray J."/>
            <person name="Weller J."/>
            <person name="Jian J."/>
            <person name="Singh K.B."/>
        </authorList>
    </citation>
    <scope>NUCLEOTIDE SEQUENCE [LARGE SCALE GENOMIC DNA]</scope>
    <source>
        <strain evidence="3">cv. Tanjil</strain>
        <tissue evidence="2">Whole plant</tissue>
    </source>
</reference>
<evidence type="ECO:0000313" key="3">
    <source>
        <dbReference type="Proteomes" id="UP000188354"/>
    </source>
</evidence>
<dbReference type="SUPFAM" id="SSF81606">
    <property type="entry name" value="PP2C-like"/>
    <property type="match status" value="1"/>
</dbReference>
<dbReference type="EMBL" id="MLAU01037561">
    <property type="protein sequence ID" value="OIW21883.1"/>
    <property type="molecule type" value="Genomic_DNA"/>
</dbReference>
<comment type="caution">
    <text evidence="2">The sequence shown here is derived from an EMBL/GenBank/DDBJ whole genome shotgun (WGS) entry which is preliminary data.</text>
</comment>
<evidence type="ECO:0000259" key="1">
    <source>
        <dbReference type="PROSITE" id="PS51746"/>
    </source>
</evidence>
<dbReference type="SMART" id="SM00332">
    <property type="entry name" value="PP2Cc"/>
    <property type="match status" value="1"/>
</dbReference>
<dbReference type="AlphaFoldDB" id="A0A394DGE1"/>
<name>A0A394DGE1_LUPAN</name>
<evidence type="ECO:0000313" key="2">
    <source>
        <dbReference type="EMBL" id="OIW21883.1"/>
    </source>
</evidence>
<dbReference type="InterPro" id="IPR001932">
    <property type="entry name" value="PPM-type_phosphatase-like_dom"/>
</dbReference>
<feature type="domain" description="PPM-type phosphatase" evidence="1">
    <location>
        <begin position="170"/>
        <end position="362"/>
    </location>
</feature>
<dbReference type="Gene3D" id="3.60.40.10">
    <property type="entry name" value="PPM-type phosphatase domain"/>
    <property type="match status" value="2"/>
</dbReference>